<feature type="compositionally biased region" description="Basic and acidic residues" evidence="1">
    <location>
        <begin position="125"/>
        <end position="135"/>
    </location>
</feature>
<feature type="region of interest" description="Disordered" evidence="1">
    <location>
        <begin position="116"/>
        <end position="135"/>
    </location>
</feature>
<dbReference type="EMBL" id="JARJLG010000012">
    <property type="protein sequence ID" value="KAJ7776648.1"/>
    <property type="molecule type" value="Genomic_DNA"/>
</dbReference>
<gene>
    <name evidence="2" type="ORF">DFH07DRAFT_951783</name>
</gene>
<dbReference type="AlphaFoldDB" id="A0AAD7K288"/>
<accession>A0AAD7K288</accession>
<keyword evidence="3" id="KW-1185">Reference proteome</keyword>
<sequence length="180" mass="21161">MQFVNPEYPTNRFFLDDMDAQPSIKFKKKKRLLRRPAQAPARLDPIPPRRWPRPPPPDETLKAMKFFFEDPANEEQWQAWVDKLVKIMWSDGEVIPWDDDKKIAAGVCLTADLEAGSDQPLSEEEVPRKVGRKAEKMREYRAWLAEFEEAELRKPTWKWPESSGQTSAGWMDYDGFEYVQ</sequence>
<name>A0AAD7K288_9AGAR</name>
<evidence type="ECO:0000313" key="2">
    <source>
        <dbReference type="EMBL" id="KAJ7776648.1"/>
    </source>
</evidence>
<feature type="region of interest" description="Disordered" evidence="1">
    <location>
        <begin position="29"/>
        <end position="56"/>
    </location>
</feature>
<feature type="compositionally biased region" description="Low complexity" evidence="1">
    <location>
        <begin position="35"/>
        <end position="44"/>
    </location>
</feature>
<organism evidence="2 3">
    <name type="scientific">Mycena maculata</name>
    <dbReference type="NCBI Taxonomy" id="230809"/>
    <lineage>
        <taxon>Eukaryota</taxon>
        <taxon>Fungi</taxon>
        <taxon>Dikarya</taxon>
        <taxon>Basidiomycota</taxon>
        <taxon>Agaricomycotina</taxon>
        <taxon>Agaricomycetes</taxon>
        <taxon>Agaricomycetidae</taxon>
        <taxon>Agaricales</taxon>
        <taxon>Marasmiineae</taxon>
        <taxon>Mycenaceae</taxon>
        <taxon>Mycena</taxon>
    </lineage>
</organism>
<evidence type="ECO:0000313" key="3">
    <source>
        <dbReference type="Proteomes" id="UP001215280"/>
    </source>
</evidence>
<reference evidence="2" key="1">
    <citation type="submission" date="2023-03" db="EMBL/GenBank/DDBJ databases">
        <title>Massive genome expansion in bonnet fungi (Mycena s.s.) driven by repeated elements and novel gene families across ecological guilds.</title>
        <authorList>
            <consortium name="Lawrence Berkeley National Laboratory"/>
            <person name="Harder C.B."/>
            <person name="Miyauchi S."/>
            <person name="Viragh M."/>
            <person name="Kuo A."/>
            <person name="Thoen E."/>
            <person name="Andreopoulos B."/>
            <person name="Lu D."/>
            <person name="Skrede I."/>
            <person name="Drula E."/>
            <person name="Henrissat B."/>
            <person name="Morin E."/>
            <person name="Kohler A."/>
            <person name="Barry K."/>
            <person name="LaButti K."/>
            <person name="Morin E."/>
            <person name="Salamov A."/>
            <person name="Lipzen A."/>
            <person name="Mereny Z."/>
            <person name="Hegedus B."/>
            <person name="Baldrian P."/>
            <person name="Stursova M."/>
            <person name="Weitz H."/>
            <person name="Taylor A."/>
            <person name="Grigoriev I.V."/>
            <person name="Nagy L.G."/>
            <person name="Martin F."/>
            <person name="Kauserud H."/>
        </authorList>
    </citation>
    <scope>NUCLEOTIDE SEQUENCE</scope>
    <source>
        <strain evidence="2">CBHHK188m</strain>
    </source>
</reference>
<protein>
    <submittedName>
        <fullName evidence="2">Uncharacterized protein</fullName>
    </submittedName>
</protein>
<proteinExistence type="predicted"/>
<feature type="compositionally biased region" description="Pro residues" evidence="1">
    <location>
        <begin position="45"/>
        <end position="56"/>
    </location>
</feature>
<comment type="caution">
    <text evidence="2">The sequence shown here is derived from an EMBL/GenBank/DDBJ whole genome shotgun (WGS) entry which is preliminary data.</text>
</comment>
<dbReference type="Proteomes" id="UP001215280">
    <property type="component" value="Unassembled WGS sequence"/>
</dbReference>
<evidence type="ECO:0000256" key="1">
    <source>
        <dbReference type="SAM" id="MobiDB-lite"/>
    </source>
</evidence>